<gene>
    <name evidence="3" type="ORF">GM1_013_00360</name>
</gene>
<feature type="compositionally biased region" description="Low complexity" evidence="1">
    <location>
        <begin position="253"/>
        <end position="268"/>
    </location>
</feature>
<protein>
    <submittedName>
        <fullName evidence="3">Uncharacterized protein</fullName>
    </submittedName>
</protein>
<feature type="region of interest" description="Disordered" evidence="1">
    <location>
        <begin position="253"/>
        <end position="324"/>
    </location>
</feature>
<evidence type="ECO:0000313" key="3">
    <source>
        <dbReference type="EMBL" id="GAC79903.1"/>
    </source>
</evidence>
<organism evidence="3 4">
    <name type="scientific">Gordonia malaquae NBRC 108250</name>
    <dbReference type="NCBI Taxonomy" id="1223542"/>
    <lineage>
        <taxon>Bacteria</taxon>
        <taxon>Bacillati</taxon>
        <taxon>Actinomycetota</taxon>
        <taxon>Actinomycetes</taxon>
        <taxon>Mycobacteriales</taxon>
        <taxon>Gordoniaceae</taxon>
        <taxon>Gordonia</taxon>
    </lineage>
</organism>
<keyword evidence="2" id="KW-1133">Transmembrane helix</keyword>
<feature type="compositionally biased region" description="Polar residues" evidence="1">
    <location>
        <begin position="269"/>
        <end position="281"/>
    </location>
</feature>
<evidence type="ECO:0000256" key="1">
    <source>
        <dbReference type="SAM" id="MobiDB-lite"/>
    </source>
</evidence>
<feature type="transmembrane region" description="Helical" evidence="2">
    <location>
        <begin position="49"/>
        <end position="71"/>
    </location>
</feature>
<dbReference type="Proteomes" id="UP000035009">
    <property type="component" value="Unassembled WGS sequence"/>
</dbReference>
<feature type="transmembrane region" description="Helical" evidence="2">
    <location>
        <begin position="143"/>
        <end position="162"/>
    </location>
</feature>
<accession>M3VBA1</accession>
<keyword evidence="2" id="KW-0472">Membrane</keyword>
<proteinExistence type="predicted"/>
<dbReference type="STRING" id="410332.SAMN04488550_0817"/>
<evidence type="ECO:0000313" key="4">
    <source>
        <dbReference type="Proteomes" id="UP000035009"/>
    </source>
</evidence>
<evidence type="ECO:0000256" key="2">
    <source>
        <dbReference type="SAM" id="Phobius"/>
    </source>
</evidence>
<name>M3VBA1_GORML</name>
<comment type="caution">
    <text evidence="3">The sequence shown here is derived from an EMBL/GenBank/DDBJ whole genome shotgun (WGS) entry which is preliminary data.</text>
</comment>
<keyword evidence="2" id="KW-0812">Transmembrane</keyword>
<feature type="transmembrane region" description="Helical" evidence="2">
    <location>
        <begin position="213"/>
        <end position="237"/>
    </location>
</feature>
<feature type="compositionally biased region" description="Low complexity" evidence="1">
    <location>
        <begin position="304"/>
        <end position="316"/>
    </location>
</feature>
<sequence>MTYGPPNPQYPSGPNPQQPGPPPFGAAPAKASAAQAILAPTAAPNQKSLIIGAVTAVVGLLIIVCSFLNWLSLTASFSESIPGAGEMSMKVEMSINGVGSHSASIDMNLPDSIPSSTKDQIEANAAKEFDSESQDGDGPGSPAVWTIIFGVLLVIGGAMIAVRRFPGIGAVVVAVAGLASTIAAIVFVADPLGAFGGNMGDMEGGTADTSAGYGLWLTLILSFVALVGGALAVLMTVAPEKLGGSRAGALPAGPTVPGGAPGFAPGTANYGQQPAQPNYGQQPPAAPNYGQQQGGFPPVPPQGAPGQQYPGQQPPQGYGPPPQH</sequence>
<reference evidence="3 4" key="1">
    <citation type="submission" date="2013-02" db="EMBL/GenBank/DDBJ databases">
        <title>Whole genome shotgun sequence of Gordonia malaquae NBRC 108250.</title>
        <authorList>
            <person name="Yoshida I."/>
            <person name="Hosoyama A."/>
            <person name="Tsuchikane K."/>
            <person name="Ando Y."/>
            <person name="Baba S."/>
            <person name="Ohji S."/>
            <person name="Hamada M."/>
            <person name="Tamura T."/>
            <person name="Yamazoe A."/>
            <person name="Yamazaki S."/>
            <person name="Fujita N."/>
        </authorList>
    </citation>
    <scope>NUCLEOTIDE SEQUENCE [LARGE SCALE GENOMIC DNA]</scope>
    <source>
        <strain evidence="3 4">NBRC 108250</strain>
    </source>
</reference>
<feature type="region of interest" description="Disordered" evidence="1">
    <location>
        <begin position="1"/>
        <end position="27"/>
    </location>
</feature>
<dbReference type="EMBL" id="BAOP01000013">
    <property type="protein sequence ID" value="GAC79903.1"/>
    <property type="molecule type" value="Genomic_DNA"/>
</dbReference>
<keyword evidence="4" id="KW-1185">Reference proteome</keyword>
<feature type="compositionally biased region" description="Pro residues" evidence="1">
    <location>
        <begin position="1"/>
        <end position="25"/>
    </location>
</feature>
<dbReference type="eggNOG" id="ENOG50331WH">
    <property type="taxonomic scope" value="Bacteria"/>
</dbReference>
<dbReference type="AlphaFoldDB" id="M3VBA1"/>
<feature type="transmembrane region" description="Helical" evidence="2">
    <location>
        <begin position="169"/>
        <end position="193"/>
    </location>
</feature>